<protein>
    <recommendedName>
        <fullName evidence="6">TagK domain-containing protein</fullName>
    </recommendedName>
</protein>
<dbReference type="EMBL" id="CATVXE010000020">
    <property type="protein sequence ID" value="CAJ0692505.1"/>
    <property type="molecule type" value="Genomic_DNA"/>
</dbReference>
<evidence type="ECO:0000256" key="1">
    <source>
        <dbReference type="SAM" id="MobiDB-lite"/>
    </source>
</evidence>
<evidence type="ECO:0000313" key="5">
    <source>
        <dbReference type="Proteomes" id="UP001190452"/>
    </source>
</evidence>
<dbReference type="Proteomes" id="UP001190002">
    <property type="component" value="Unassembled WGS sequence"/>
</dbReference>
<sequence>MSNEQQHHPSTDGILDDLIPSSGPPAWEASADGPFAALRINSATARFARASAALEPDDVLRKLSREAEIALQNPELAAKASAPLAPPKGVGDMNSPPARTLSGLSADGSTGTLLDMLAGAASIENLIGDEDSLDSHHVLAKPSTPDVLHLFAGNIVVPERRGITAALTKREHHLISMDSAYLPVTARPPESGPHGD</sequence>
<proteinExistence type="predicted"/>
<reference evidence="2 5" key="1">
    <citation type="submission" date="2023-07" db="EMBL/GenBank/DDBJ databases">
        <authorList>
            <person name="Peeters C."/>
        </authorList>
    </citation>
    <scope>NUCLEOTIDE SEQUENCE</scope>
    <source>
        <strain evidence="3 5">R-77569</strain>
        <strain evidence="2">R-77591</strain>
    </source>
</reference>
<organism evidence="2 4">
    <name type="scientific">Ralstonia mannitolilytica</name>
    <dbReference type="NCBI Taxonomy" id="105219"/>
    <lineage>
        <taxon>Bacteria</taxon>
        <taxon>Pseudomonadati</taxon>
        <taxon>Pseudomonadota</taxon>
        <taxon>Betaproteobacteria</taxon>
        <taxon>Burkholderiales</taxon>
        <taxon>Burkholderiaceae</taxon>
        <taxon>Ralstonia</taxon>
    </lineage>
</organism>
<dbReference type="NCBIfam" id="NF033419">
    <property type="entry name" value="T6SS_TagK_dom"/>
    <property type="match status" value="1"/>
</dbReference>
<comment type="caution">
    <text evidence="2">The sequence shown here is derived from an EMBL/GenBank/DDBJ whole genome shotgun (WGS) entry which is preliminary data.</text>
</comment>
<evidence type="ECO:0000313" key="4">
    <source>
        <dbReference type="Proteomes" id="UP001190002"/>
    </source>
</evidence>
<dbReference type="InterPro" id="IPR047914">
    <property type="entry name" value="TagK-like_C"/>
</dbReference>
<evidence type="ECO:0000313" key="3">
    <source>
        <dbReference type="EMBL" id="CAJ0892948.1"/>
    </source>
</evidence>
<feature type="region of interest" description="Disordered" evidence="1">
    <location>
        <begin position="1"/>
        <end position="31"/>
    </location>
</feature>
<accession>A0AAD2AXV0</accession>
<feature type="compositionally biased region" description="Basic and acidic residues" evidence="1">
    <location>
        <begin position="1"/>
        <end position="10"/>
    </location>
</feature>
<dbReference type="AlphaFoldDB" id="A0AAD2AXV0"/>
<dbReference type="Proteomes" id="UP001190452">
    <property type="component" value="Unassembled WGS sequence"/>
</dbReference>
<evidence type="ECO:0008006" key="6">
    <source>
        <dbReference type="Google" id="ProtNLM"/>
    </source>
</evidence>
<name>A0AAD2AXV0_9RALS</name>
<keyword evidence="5" id="KW-1185">Reference proteome</keyword>
<gene>
    <name evidence="3" type="ORF">R77569_04270</name>
    <name evidence="2" type="ORF">R77591_03930</name>
</gene>
<dbReference type="EMBL" id="CAUDKV010000023">
    <property type="protein sequence ID" value="CAJ0892948.1"/>
    <property type="molecule type" value="Genomic_DNA"/>
</dbReference>
<dbReference type="RefSeq" id="WP_104566174.1">
    <property type="nucleotide sequence ID" value="NZ_CATVXE010000020.1"/>
</dbReference>
<evidence type="ECO:0000313" key="2">
    <source>
        <dbReference type="EMBL" id="CAJ0692505.1"/>
    </source>
</evidence>